<dbReference type="Pfam" id="PF12833">
    <property type="entry name" value="HTH_18"/>
    <property type="match status" value="1"/>
</dbReference>
<dbReference type="PANTHER" id="PTHR43280">
    <property type="entry name" value="ARAC-FAMILY TRANSCRIPTIONAL REGULATOR"/>
    <property type="match status" value="1"/>
</dbReference>
<dbReference type="InterPro" id="IPR018062">
    <property type="entry name" value="HTH_AraC-typ_CS"/>
</dbReference>
<evidence type="ECO:0000256" key="3">
    <source>
        <dbReference type="ARBA" id="ARBA00023163"/>
    </source>
</evidence>
<dbReference type="Gene3D" id="1.10.10.60">
    <property type="entry name" value="Homeodomain-like"/>
    <property type="match status" value="2"/>
</dbReference>
<dbReference type="Proteomes" id="UP001527882">
    <property type="component" value="Unassembled WGS sequence"/>
</dbReference>
<comment type="caution">
    <text evidence="5">The sequence shown here is derived from an EMBL/GenBank/DDBJ whole genome shotgun (WGS) entry which is preliminary data.</text>
</comment>
<protein>
    <submittedName>
        <fullName evidence="5">AraC family transcriptional regulator</fullName>
    </submittedName>
</protein>
<keyword evidence="2" id="KW-0238">DNA-binding</keyword>
<dbReference type="InterPro" id="IPR009057">
    <property type="entry name" value="Homeodomain-like_sf"/>
</dbReference>
<keyword evidence="6" id="KW-1185">Reference proteome</keyword>
<dbReference type="SMART" id="SM00342">
    <property type="entry name" value="HTH_ARAC"/>
    <property type="match status" value="1"/>
</dbReference>
<proteinExistence type="predicted"/>
<evidence type="ECO:0000313" key="6">
    <source>
        <dbReference type="Proteomes" id="UP001527882"/>
    </source>
</evidence>
<dbReference type="EMBL" id="JAQAGZ010000017">
    <property type="protein sequence ID" value="MCZ8515339.1"/>
    <property type="molecule type" value="Genomic_DNA"/>
</dbReference>
<dbReference type="InterPro" id="IPR037923">
    <property type="entry name" value="HTH-like"/>
</dbReference>
<reference evidence="5 6" key="1">
    <citation type="submission" date="2022-12" db="EMBL/GenBank/DDBJ databases">
        <title>Draft genome sequence of Paenibacillus sp. dW9.</title>
        <authorList>
            <person name="Choi E.-W."/>
            <person name="Kim D.-U."/>
        </authorList>
    </citation>
    <scope>NUCLEOTIDE SEQUENCE [LARGE SCALE GENOMIC DNA]</scope>
    <source>
        <strain evidence="6">dW9</strain>
    </source>
</reference>
<keyword evidence="3" id="KW-0804">Transcription</keyword>
<dbReference type="RefSeq" id="WP_269883870.1">
    <property type="nucleotide sequence ID" value="NZ_JAQAGZ010000017.1"/>
</dbReference>
<feature type="domain" description="HTH araC/xylS-type" evidence="4">
    <location>
        <begin position="181"/>
        <end position="279"/>
    </location>
</feature>
<sequence>MINIRHISANSGCSVPKILMAGDFKVKAGWTLGPRKLGEYELVYFPVGTRTEYRLADRVYLLHEPSFVLTRPAEEHTYIFDSSLSTRHLFIHFVIDPLSGIYDLSSVVSPSSPCLFPAGQVSLLPALFKHILYLAAIKSVHWEERCNLMLYTLLAELDGLSELTEPHTLTPFGPNLPPQISRALQYIDMNLHLSLSIAEIAENAGWTHEYFTRTFVRHLGVSPQHAICGRRIERACQLLIQTKATVKQIAFAVGFHDEHYFSRCFSKWKGMTATEYRKQFSDPRSRHLSPAEEFMAPYPLNRYFVFSNEN</sequence>
<evidence type="ECO:0000313" key="5">
    <source>
        <dbReference type="EMBL" id="MCZ8515339.1"/>
    </source>
</evidence>
<evidence type="ECO:0000259" key="4">
    <source>
        <dbReference type="PROSITE" id="PS01124"/>
    </source>
</evidence>
<gene>
    <name evidence="5" type="ORF">O9H85_23600</name>
</gene>
<dbReference type="InterPro" id="IPR018060">
    <property type="entry name" value="HTH_AraC"/>
</dbReference>
<organism evidence="5 6">
    <name type="scientific">Paenibacillus gyeongsangnamensis</name>
    <dbReference type="NCBI Taxonomy" id="3388067"/>
    <lineage>
        <taxon>Bacteria</taxon>
        <taxon>Bacillati</taxon>
        <taxon>Bacillota</taxon>
        <taxon>Bacilli</taxon>
        <taxon>Bacillales</taxon>
        <taxon>Paenibacillaceae</taxon>
        <taxon>Paenibacillus</taxon>
    </lineage>
</organism>
<keyword evidence="1" id="KW-0805">Transcription regulation</keyword>
<dbReference type="SUPFAM" id="SSF51215">
    <property type="entry name" value="Regulatory protein AraC"/>
    <property type="match status" value="1"/>
</dbReference>
<dbReference type="PROSITE" id="PS00041">
    <property type="entry name" value="HTH_ARAC_FAMILY_1"/>
    <property type="match status" value="1"/>
</dbReference>
<dbReference type="PANTHER" id="PTHR43280:SF30">
    <property type="entry name" value="MMSAB OPERON REGULATORY PROTEIN"/>
    <property type="match status" value="1"/>
</dbReference>
<name>A0ABT4QER9_9BACL</name>
<dbReference type="SUPFAM" id="SSF46689">
    <property type="entry name" value="Homeodomain-like"/>
    <property type="match status" value="2"/>
</dbReference>
<dbReference type="PROSITE" id="PS01124">
    <property type="entry name" value="HTH_ARAC_FAMILY_2"/>
    <property type="match status" value="1"/>
</dbReference>
<evidence type="ECO:0000256" key="1">
    <source>
        <dbReference type="ARBA" id="ARBA00023015"/>
    </source>
</evidence>
<evidence type="ECO:0000256" key="2">
    <source>
        <dbReference type="ARBA" id="ARBA00023125"/>
    </source>
</evidence>
<accession>A0ABT4QER9</accession>